<proteinExistence type="predicted"/>
<dbReference type="PANTHER" id="PTHR30146:SF155">
    <property type="entry name" value="ALANINE RACEMASE"/>
    <property type="match status" value="1"/>
</dbReference>
<reference evidence="6 7" key="2">
    <citation type="journal article" date="2020" name="Microbiol. Resour. Announc.">
        <title>Antarctic desert soil bacteria exhibit high novel natural product potential, evaluated through long-read genome sequencing and comparative genomics.</title>
        <authorList>
            <person name="Benaud N."/>
            <person name="Edwards R.J."/>
            <person name="Amos T.G."/>
            <person name="D'Agostino P.M."/>
            <person name="Gutierrez-Chavez C."/>
            <person name="Montgomery K."/>
            <person name="Nicetic I."/>
            <person name="Ferrari B.C."/>
        </authorList>
    </citation>
    <scope>NUCLEOTIDE SEQUENCE [LARGE SCALE GENOMIC DNA]</scope>
    <source>
        <strain evidence="6 7">SPB151</strain>
    </source>
</reference>
<dbReference type="Gene3D" id="3.40.50.2300">
    <property type="match status" value="2"/>
</dbReference>
<dbReference type="Pfam" id="PF00356">
    <property type="entry name" value="LacI"/>
    <property type="match status" value="1"/>
</dbReference>
<name>A0A7G6WXW3_9ACTN</name>
<feature type="region of interest" description="Disordered" evidence="4">
    <location>
        <begin position="1"/>
        <end position="26"/>
    </location>
</feature>
<dbReference type="InterPro" id="IPR046335">
    <property type="entry name" value="LacI/GalR-like_sensor"/>
</dbReference>
<dbReference type="CDD" id="cd01392">
    <property type="entry name" value="HTH_LacI"/>
    <property type="match status" value="1"/>
</dbReference>
<dbReference type="KEGG" id="kqi:F1D05_14100"/>
<keyword evidence="1" id="KW-0805">Transcription regulation</keyword>
<keyword evidence="2" id="KW-0238">DNA-binding</keyword>
<sequence>MTAPGSSDGEQVALDGPASSGGRRSQRVTISDLARRLDISKASVSYALNGRSGVSEETRQRVLSLAEELGFHPNSAAVALSASRTRTIGIVIARDPALISTEAFYMRTLVGIEQYLNEVDSSLLLRLTGEHGEDLAVLRRWSRQGRVDGFILFDELDDDPRVPLLKEMGVPCVVVSSNAPDDGVGRLISSPEETVTLLLDHLTELGHVEVAHVSGPFNFIHEQLRVRLLQEQAQQRGIRVTHLEGSYRYEDGAELTRSLLAGKKPPTALILGNDLMAVAALRVAMDLGTAVPDKLSILAWDDSPLCELARPGITAVDQQTMERGRMAADLLFRIAAGESGLHWETPPGVLRVRDSSGPAHS</sequence>
<dbReference type="GO" id="GO:0003700">
    <property type="term" value="F:DNA-binding transcription factor activity"/>
    <property type="evidence" value="ECO:0007669"/>
    <property type="project" value="TreeGrafter"/>
</dbReference>
<dbReference type="SUPFAM" id="SSF53822">
    <property type="entry name" value="Periplasmic binding protein-like I"/>
    <property type="match status" value="1"/>
</dbReference>
<dbReference type="RefSeq" id="WP_185448127.1">
    <property type="nucleotide sequence ID" value="NZ_CP043661.1"/>
</dbReference>
<dbReference type="PANTHER" id="PTHR30146">
    <property type="entry name" value="LACI-RELATED TRANSCRIPTIONAL REPRESSOR"/>
    <property type="match status" value="1"/>
</dbReference>
<reference evidence="7" key="1">
    <citation type="submission" date="2019-09" db="EMBL/GenBank/DDBJ databases">
        <title>Antimicrobial potential of Antarctic Bacteria.</title>
        <authorList>
            <person name="Benaud N."/>
            <person name="Edwards R.J."/>
            <person name="Ferrari B.C."/>
        </authorList>
    </citation>
    <scope>NUCLEOTIDE SEQUENCE [LARGE SCALE GENOMIC DNA]</scope>
    <source>
        <strain evidence="7">SPB151</strain>
    </source>
</reference>
<dbReference type="EMBL" id="CP043661">
    <property type="protein sequence ID" value="QNE18828.1"/>
    <property type="molecule type" value="Genomic_DNA"/>
</dbReference>
<evidence type="ECO:0000256" key="4">
    <source>
        <dbReference type="SAM" id="MobiDB-lite"/>
    </source>
</evidence>
<dbReference type="GO" id="GO:0000976">
    <property type="term" value="F:transcription cis-regulatory region binding"/>
    <property type="evidence" value="ECO:0007669"/>
    <property type="project" value="TreeGrafter"/>
</dbReference>
<protein>
    <submittedName>
        <fullName evidence="6">LacI family transcriptional regulator</fullName>
    </submittedName>
</protein>
<evidence type="ECO:0000256" key="3">
    <source>
        <dbReference type="ARBA" id="ARBA00023163"/>
    </source>
</evidence>
<evidence type="ECO:0000256" key="2">
    <source>
        <dbReference type="ARBA" id="ARBA00023125"/>
    </source>
</evidence>
<dbReference type="InterPro" id="IPR028082">
    <property type="entry name" value="Peripla_BP_I"/>
</dbReference>
<organism evidence="6 7">
    <name type="scientific">Kribbella qitaiheensis</name>
    <dbReference type="NCBI Taxonomy" id="1544730"/>
    <lineage>
        <taxon>Bacteria</taxon>
        <taxon>Bacillati</taxon>
        <taxon>Actinomycetota</taxon>
        <taxon>Actinomycetes</taxon>
        <taxon>Propionibacteriales</taxon>
        <taxon>Kribbellaceae</taxon>
        <taxon>Kribbella</taxon>
    </lineage>
</organism>
<dbReference type="InterPro" id="IPR000843">
    <property type="entry name" value="HTH_LacI"/>
</dbReference>
<dbReference type="Gene3D" id="1.10.260.40">
    <property type="entry name" value="lambda repressor-like DNA-binding domains"/>
    <property type="match status" value="1"/>
</dbReference>
<feature type="domain" description="HTH lacI-type" evidence="5">
    <location>
        <begin position="28"/>
        <end position="82"/>
    </location>
</feature>
<accession>A0A7G6WXW3</accession>
<gene>
    <name evidence="6" type="ORF">F1D05_14100</name>
</gene>
<dbReference type="InterPro" id="IPR010982">
    <property type="entry name" value="Lambda_DNA-bd_dom_sf"/>
</dbReference>
<dbReference type="SMART" id="SM00354">
    <property type="entry name" value="HTH_LACI"/>
    <property type="match status" value="1"/>
</dbReference>
<evidence type="ECO:0000313" key="6">
    <source>
        <dbReference type="EMBL" id="QNE18828.1"/>
    </source>
</evidence>
<evidence type="ECO:0000313" key="7">
    <source>
        <dbReference type="Proteomes" id="UP000515563"/>
    </source>
</evidence>
<dbReference type="AlphaFoldDB" id="A0A7G6WXW3"/>
<evidence type="ECO:0000256" key="1">
    <source>
        <dbReference type="ARBA" id="ARBA00023015"/>
    </source>
</evidence>
<dbReference type="Pfam" id="PF13377">
    <property type="entry name" value="Peripla_BP_3"/>
    <property type="match status" value="1"/>
</dbReference>
<dbReference type="Proteomes" id="UP000515563">
    <property type="component" value="Chromosome"/>
</dbReference>
<dbReference type="SUPFAM" id="SSF47413">
    <property type="entry name" value="lambda repressor-like DNA-binding domains"/>
    <property type="match status" value="1"/>
</dbReference>
<dbReference type="CDD" id="cd06267">
    <property type="entry name" value="PBP1_LacI_sugar_binding-like"/>
    <property type="match status" value="1"/>
</dbReference>
<evidence type="ECO:0000259" key="5">
    <source>
        <dbReference type="PROSITE" id="PS50932"/>
    </source>
</evidence>
<dbReference type="PROSITE" id="PS50932">
    <property type="entry name" value="HTH_LACI_2"/>
    <property type="match status" value="1"/>
</dbReference>
<keyword evidence="3" id="KW-0804">Transcription</keyword>
<keyword evidence="7" id="KW-1185">Reference proteome</keyword>